<dbReference type="AlphaFoldDB" id="A0A9N8F050"/>
<proteinExistence type="predicted"/>
<reference evidence="1" key="1">
    <citation type="submission" date="2020-06" db="EMBL/GenBank/DDBJ databases">
        <authorList>
            <consortium name="Plant Systems Biology data submission"/>
        </authorList>
    </citation>
    <scope>NUCLEOTIDE SEQUENCE</scope>
    <source>
        <strain evidence="1">D6</strain>
    </source>
</reference>
<dbReference type="EMBL" id="CAICTM010002315">
    <property type="protein sequence ID" value="CAB9528766.1"/>
    <property type="molecule type" value="Genomic_DNA"/>
</dbReference>
<gene>
    <name evidence="1" type="ORF">SEMRO_2317_G323000.1</name>
</gene>
<keyword evidence="2" id="KW-1185">Reference proteome</keyword>
<comment type="caution">
    <text evidence="1">The sequence shown here is derived from an EMBL/GenBank/DDBJ whole genome shotgun (WGS) entry which is preliminary data.</text>
</comment>
<name>A0A9N8F050_9STRA</name>
<organism evidence="1 2">
    <name type="scientific">Seminavis robusta</name>
    <dbReference type="NCBI Taxonomy" id="568900"/>
    <lineage>
        <taxon>Eukaryota</taxon>
        <taxon>Sar</taxon>
        <taxon>Stramenopiles</taxon>
        <taxon>Ochrophyta</taxon>
        <taxon>Bacillariophyta</taxon>
        <taxon>Bacillariophyceae</taxon>
        <taxon>Bacillariophycidae</taxon>
        <taxon>Naviculales</taxon>
        <taxon>Naviculaceae</taxon>
        <taxon>Seminavis</taxon>
    </lineage>
</organism>
<accession>A0A9N8F050</accession>
<sequence length="261" mass="27434">MTLENVENCGISALNNKAIQLVQQGEGRNAVKVLLQALSTLKLEVCSGKTCASAAASDSGAAFVRIALPSQCSADNAALSTYDTLFGITSCVNPCAPQQRDGSTACLLYNMALSHQRCTNSVSQPKARVAHLKKAAMTYNMAFSAAQHWKRWTDMHSGYQILSLAIVNNLLVIHYELGNTEKVAQLHTLLRDTLFGQKGDHISSQELSLFAKNLSRCTGEAPPAAPSVAASSGSCTTSGCDAGTAATAAHGQPTLIVPHSA</sequence>
<evidence type="ECO:0000313" key="1">
    <source>
        <dbReference type="EMBL" id="CAB9528766.1"/>
    </source>
</evidence>
<dbReference type="Proteomes" id="UP001153069">
    <property type="component" value="Unassembled WGS sequence"/>
</dbReference>
<protein>
    <submittedName>
        <fullName evidence="1">Uncharacterized protein</fullName>
    </submittedName>
</protein>
<evidence type="ECO:0000313" key="2">
    <source>
        <dbReference type="Proteomes" id="UP001153069"/>
    </source>
</evidence>